<protein>
    <submittedName>
        <fullName evidence="1">Uncharacterized protein</fullName>
    </submittedName>
</protein>
<reference evidence="1 2" key="2">
    <citation type="submission" date="2019-02" db="EMBL/GenBank/DDBJ databases">
        <title>'Lichenibacterium ramalinii' gen. nov. sp. nov., 'Lichenibacterium minor' gen. nov. sp. nov.</title>
        <authorList>
            <person name="Pankratov T."/>
        </authorList>
    </citation>
    <scope>NUCLEOTIDE SEQUENCE [LARGE SCALE GENOMIC DNA]</scope>
    <source>
        <strain evidence="1 2">RmlP001</strain>
    </source>
</reference>
<keyword evidence="2" id="KW-1185">Reference proteome</keyword>
<dbReference type="RefSeq" id="WP_129218826.1">
    <property type="nucleotide sequence ID" value="NZ_QYBC01000006.1"/>
</dbReference>
<evidence type="ECO:0000313" key="2">
    <source>
        <dbReference type="Proteomes" id="UP000289411"/>
    </source>
</evidence>
<dbReference type="EMBL" id="QYBC01000006">
    <property type="protein sequence ID" value="RYB05717.1"/>
    <property type="molecule type" value="Genomic_DNA"/>
</dbReference>
<dbReference type="AlphaFoldDB" id="A0A4V1RIU8"/>
<dbReference type="Proteomes" id="UP000289411">
    <property type="component" value="Unassembled WGS sequence"/>
</dbReference>
<name>A0A4V1RIU8_9HYPH</name>
<accession>A0A4V1RIU8</accession>
<organism evidence="1 2">
    <name type="scientific">Lichenibacterium ramalinae</name>
    <dbReference type="NCBI Taxonomy" id="2316527"/>
    <lineage>
        <taxon>Bacteria</taxon>
        <taxon>Pseudomonadati</taxon>
        <taxon>Pseudomonadota</taxon>
        <taxon>Alphaproteobacteria</taxon>
        <taxon>Hyphomicrobiales</taxon>
        <taxon>Lichenihabitantaceae</taxon>
        <taxon>Lichenibacterium</taxon>
    </lineage>
</organism>
<dbReference type="OrthoDB" id="8006042at2"/>
<evidence type="ECO:0000313" key="1">
    <source>
        <dbReference type="EMBL" id="RYB05717.1"/>
    </source>
</evidence>
<gene>
    <name evidence="1" type="ORF">D3272_09035</name>
</gene>
<comment type="caution">
    <text evidence="1">The sequence shown here is derived from an EMBL/GenBank/DDBJ whole genome shotgun (WGS) entry which is preliminary data.</text>
</comment>
<sequence length="133" mass="15082">MGRAAKEKAARYARAEQAYYAVSEIDRGWFAAHPDRNTYIRHATPSEIEFQHLELGWPLDPGPGCTYYTLVRQAAPGVRFRYTMRNATEAGTDVDEAGAYYAWVLFDHQRGSQLRDLEDSLREKLSAAGETVH</sequence>
<proteinExistence type="predicted"/>
<reference evidence="1 2" key="1">
    <citation type="submission" date="2018-09" db="EMBL/GenBank/DDBJ databases">
        <authorList>
            <person name="Grouzdev D.S."/>
            <person name="Krutkina M.S."/>
        </authorList>
    </citation>
    <scope>NUCLEOTIDE SEQUENCE [LARGE SCALE GENOMIC DNA]</scope>
    <source>
        <strain evidence="1 2">RmlP001</strain>
    </source>
</reference>